<dbReference type="Gene3D" id="1.10.150.240">
    <property type="entry name" value="Putative phosphatase, domain 2"/>
    <property type="match status" value="1"/>
</dbReference>
<sequence>MSVTPQRPVACLFDAYGTLFDVTAAARHLKDEIGPSWEDLAETWRVRQVEYTWLRSLMDRYTDFRAITAEALDYALDATGQAPSTTLRDRLMGLYMTLDAYPEVPAVLAALRDRGIGTAILSNGSPDMLKAACDSAGLTDLLDAVLSVDAVGIFKPAAAAYDLGRAHFGTDPERVMFVSSNGWDVAGAASFGYRTVWVNRRGAPAERLPGCPVAELDSLDRLPDLLRDLTWRGSA</sequence>
<dbReference type="InterPro" id="IPR006328">
    <property type="entry name" value="2-HAD"/>
</dbReference>
<dbReference type="STRING" id="69960.SAMN05421720_11473"/>
<dbReference type="SFLD" id="SFLDF00045">
    <property type="entry name" value="2-haloacid_dehalogenase"/>
    <property type="match status" value="1"/>
</dbReference>
<comment type="similarity">
    <text evidence="1 3">Belongs to the HAD-like hydrolase superfamily. S-2-haloalkanoic acid dehalogenase family.</text>
</comment>
<dbReference type="InterPro" id="IPR023214">
    <property type="entry name" value="HAD_sf"/>
</dbReference>
<evidence type="ECO:0000256" key="3">
    <source>
        <dbReference type="RuleBase" id="RU368077"/>
    </source>
</evidence>
<gene>
    <name evidence="4" type="ORF">SAMN05421720_11473</name>
</gene>
<dbReference type="SUPFAM" id="SSF56784">
    <property type="entry name" value="HAD-like"/>
    <property type="match status" value="1"/>
</dbReference>
<keyword evidence="5" id="KW-1185">Reference proteome</keyword>
<dbReference type="OrthoDB" id="7989657at2"/>
<reference evidence="4 5" key="1">
    <citation type="submission" date="2016-10" db="EMBL/GenBank/DDBJ databases">
        <authorList>
            <person name="de Groot N.N."/>
        </authorList>
    </citation>
    <scope>NUCLEOTIDE SEQUENCE [LARGE SCALE GENOMIC DNA]</scope>
    <source>
        <strain evidence="4 5">ATCC 700224</strain>
    </source>
</reference>
<evidence type="ECO:0000256" key="1">
    <source>
        <dbReference type="ARBA" id="ARBA00008106"/>
    </source>
</evidence>
<dbReference type="Gene3D" id="3.40.50.1000">
    <property type="entry name" value="HAD superfamily/HAD-like"/>
    <property type="match status" value="1"/>
</dbReference>
<dbReference type="SFLD" id="SFLDG01135">
    <property type="entry name" value="C1.5.6:_HAD__Beta-PGM__Phospha"/>
    <property type="match status" value="1"/>
</dbReference>
<proteinExistence type="inferred from homology"/>
<dbReference type="PANTHER" id="PTHR43316:SF3">
    <property type="entry name" value="HALOACID DEHALOGENASE, TYPE II (AFU_ORTHOLOGUE AFUA_2G07750)-RELATED"/>
    <property type="match status" value="1"/>
</dbReference>
<dbReference type="Proteomes" id="UP000199412">
    <property type="component" value="Unassembled WGS sequence"/>
</dbReference>
<dbReference type="InterPro" id="IPR051540">
    <property type="entry name" value="S-2-haloacid_dehalogenase"/>
</dbReference>
<dbReference type="NCBIfam" id="TIGR01493">
    <property type="entry name" value="HAD-SF-IA-v2"/>
    <property type="match status" value="1"/>
</dbReference>
<organism evidence="4 5">
    <name type="scientific">Rhodospira trueperi</name>
    <dbReference type="NCBI Taxonomy" id="69960"/>
    <lineage>
        <taxon>Bacteria</taxon>
        <taxon>Pseudomonadati</taxon>
        <taxon>Pseudomonadota</taxon>
        <taxon>Alphaproteobacteria</taxon>
        <taxon>Rhodospirillales</taxon>
        <taxon>Rhodospirillaceae</taxon>
        <taxon>Rhodospira</taxon>
    </lineage>
</organism>
<dbReference type="InterPro" id="IPR006439">
    <property type="entry name" value="HAD-SF_hydro_IA"/>
</dbReference>
<dbReference type="CDD" id="cd02588">
    <property type="entry name" value="HAD_L2-DEX"/>
    <property type="match status" value="1"/>
</dbReference>
<dbReference type="InterPro" id="IPR036412">
    <property type="entry name" value="HAD-like_sf"/>
</dbReference>
<dbReference type="SFLD" id="SFLDS00003">
    <property type="entry name" value="Haloacid_Dehalogenase"/>
    <property type="match status" value="1"/>
</dbReference>
<evidence type="ECO:0000256" key="2">
    <source>
        <dbReference type="ARBA" id="ARBA00022801"/>
    </source>
</evidence>
<accession>A0A1G7GF98</accession>
<protein>
    <recommendedName>
        <fullName evidence="3">(S)-2-haloacid dehalogenase</fullName>
        <ecNumber evidence="3">3.8.1.2</ecNumber>
    </recommendedName>
    <alternativeName>
        <fullName evidence="3">2-haloalkanoic acid dehalogenase</fullName>
    </alternativeName>
    <alternativeName>
        <fullName evidence="3">Halocarboxylic acid halidohydrolase</fullName>
    </alternativeName>
    <alternativeName>
        <fullName evidence="3">L-2-haloacid dehalogenase</fullName>
    </alternativeName>
</protein>
<dbReference type="InterPro" id="IPR023198">
    <property type="entry name" value="PGP-like_dom2"/>
</dbReference>
<dbReference type="EC" id="3.8.1.2" evidence="3"/>
<dbReference type="EMBL" id="FNAP01000014">
    <property type="protein sequence ID" value="SDE86810.1"/>
    <property type="molecule type" value="Genomic_DNA"/>
</dbReference>
<dbReference type="PANTHER" id="PTHR43316">
    <property type="entry name" value="HYDROLASE, HALOACID DELAHOGENASE-RELATED"/>
    <property type="match status" value="1"/>
</dbReference>
<dbReference type="Pfam" id="PF00702">
    <property type="entry name" value="Hydrolase"/>
    <property type="match status" value="1"/>
</dbReference>
<evidence type="ECO:0000313" key="4">
    <source>
        <dbReference type="EMBL" id="SDE86810.1"/>
    </source>
</evidence>
<dbReference type="SFLD" id="SFLDG01129">
    <property type="entry name" value="C1.5:_HAD__Beta-PGM__Phosphata"/>
    <property type="match status" value="1"/>
</dbReference>
<comment type="function">
    <text evidence="3">Catalyzes the hydrolytic dehalogenation of small (S)-2-haloalkanoic acids to yield the corresponding (R)-2-hydroxyalkanoic acids.</text>
</comment>
<evidence type="ECO:0000313" key="5">
    <source>
        <dbReference type="Proteomes" id="UP000199412"/>
    </source>
</evidence>
<dbReference type="GO" id="GO:0018784">
    <property type="term" value="F:(S)-2-haloacid dehalogenase activity"/>
    <property type="evidence" value="ECO:0007669"/>
    <property type="project" value="UniProtKB-UniRule"/>
</dbReference>
<dbReference type="NCBIfam" id="TIGR01428">
    <property type="entry name" value="HAD_type_II"/>
    <property type="match status" value="1"/>
</dbReference>
<dbReference type="PRINTS" id="PR00413">
    <property type="entry name" value="HADHALOGNASE"/>
</dbReference>
<dbReference type="RefSeq" id="WP_092787669.1">
    <property type="nucleotide sequence ID" value="NZ_FNAP01000014.1"/>
</dbReference>
<dbReference type="AlphaFoldDB" id="A0A1G7GF98"/>
<keyword evidence="2 3" id="KW-0378">Hydrolase</keyword>
<comment type="catalytic activity">
    <reaction evidence="3">
        <text>an (S)-2-haloacid + H2O = a (2R)-2-hydroxycarboxylate + a halide anion + H(+)</text>
        <dbReference type="Rhea" id="RHEA:11192"/>
        <dbReference type="ChEBI" id="CHEBI:15377"/>
        <dbReference type="ChEBI" id="CHEBI:15378"/>
        <dbReference type="ChEBI" id="CHEBI:16042"/>
        <dbReference type="ChEBI" id="CHEBI:58314"/>
        <dbReference type="ChEBI" id="CHEBI:137405"/>
        <dbReference type="EC" id="3.8.1.2"/>
    </reaction>
</comment>
<name>A0A1G7GF98_9PROT</name>